<evidence type="ECO:0000313" key="3">
    <source>
        <dbReference type="Proteomes" id="UP001157126"/>
    </source>
</evidence>
<evidence type="ECO:0000256" key="1">
    <source>
        <dbReference type="SAM" id="MobiDB-lite"/>
    </source>
</evidence>
<comment type="caution">
    <text evidence="2">The sequence shown here is derived from an EMBL/GenBank/DDBJ whole genome shotgun (WGS) entry which is preliminary data.</text>
</comment>
<name>A0ABQ6IRU5_9MICO</name>
<organism evidence="2 3">
    <name type="scientific">Mobilicoccus caccae</name>
    <dbReference type="NCBI Taxonomy" id="1859295"/>
    <lineage>
        <taxon>Bacteria</taxon>
        <taxon>Bacillati</taxon>
        <taxon>Actinomycetota</taxon>
        <taxon>Actinomycetes</taxon>
        <taxon>Micrococcales</taxon>
        <taxon>Dermatophilaceae</taxon>
        <taxon>Mobilicoccus</taxon>
    </lineage>
</organism>
<reference evidence="3" key="1">
    <citation type="journal article" date="2019" name="Int. J. Syst. Evol. Microbiol.">
        <title>The Global Catalogue of Microorganisms (GCM) 10K type strain sequencing project: providing services to taxonomists for standard genome sequencing and annotation.</title>
        <authorList>
            <consortium name="The Broad Institute Genomics Platform"/>
            <consortium name="The Broad Institute Genome Sequencing Center for Infectious Disease"/>
            <person name="Wu L."/>
            <person name="Ma J."/>
        </authorList>
    </citation>
    <scope>NUCLEOTIDE SEQUENCE [LARGE SCALE GENOMIC DNA]</scope>
    <source>
        <strain evidence="3">NBRC 113072</strain>
    </source>
</reference>
<dbReference type="InterPro" id="IPR012340">
    <property type="entry name" value="NA-bd_OB-fold"/>
</dbReference>
<dbReference type="Gene3D" id="3.30.56.10">
    <property type="match status" value="1"/>
</dbReference>
<protein>
    <submittedName>
        <fullName evidence="2">Uncharacterized protein</fullName>
    </submittedName>
</protein>
<evidence type="ECO:0000313" key="2">
    <source>
        <dbReference type="EMBL" id="GMA40003.1"/>
    </source>
</evidence>
<feature type="region of interest" description="Disordered" evidence="1">
    <location>
        <begin position="76"/>
        <end position="131"/>
    </location>
</feature>
<accession>A0ABQ6IRU5</accession>
<proteinExistence type="predicted"/>
<dbReference type="RefSeq" id="WP_348536155.1">
    <property type="nucleotide sequence ID" value="NZ_BSUO01000001.1"/>
</dbReference>
<dbReference type="Proteomes" id="UP001157126">
    <property type="component" value="Unassembled WGS sequence"/>
</dbReference>
<gene>
    <name evidence="2" type="ORF">GCM10025883_20480</name>
</gene>
<keyword evidence="3" id="KW-1185">Reference proteome</keyword>
<dbReference type="EMBL" id="BSUO01000001">
    <property type="protein sequence ID" value="GMA40003.1"/>
    <property type="molecule type" value="Genomic_DNA"/>
</dbReference>
<feature type="compositionally biased region" description="Low complexity" evidence="1">
    <location>
        <begin position="91"/>
        <end position="116"/>
    </location>
</feature>
<sequence length="131" mass="13806">MLAPVEWLLELVGVDEPVSGERIAADLVRVGLEEEAIHGGDLTGPLVVGRVLDVTDEPQKNGKTIHFCHVDVGDHGQRAQAGEIPRSPRRSSVVPTTSEPATSSSSCCPAPCCRAGSRSRRARPTATCPTA</sequence>
<dbReference type="Gene3D" id="2.40.50.140">
    <property type="entry name" value="Nucleic acid-binding proteins"/>
    <property type="match status" value="1"/>
</dbReference>